<name>A0A378NF83_MANHA</name>
<sequence length="401" mass="47682">MIKTIKKLLVSPIEFFQDSWFLKFHLAEDYRKTTNLFFISQMGQLEQYQGLIEKLKLKNNVLIVLYTKKNQLMPKNIAERCNKELFNSIRFLCLPKSPMRLNIKNYIMMLNSYKLLLKRIKPKELYISSFERHYSLLGTLAKNMGFKVNLVEEGTGTYKYSSMQEACKKLDDSMNYQEKKVYKKISKSFIYKNIRSSLKPFDSFDHIYVAFPEKVKNVFKCNKISFFSIYESRLENEHVSEFIRNNKCSKKNIIFCAQRYPIPEREYISTILDILYKYAKEYKTKVFIKLHPKERIETIDVYKELSKDKQGLIIMENISFPAEDFISQLKPRKVLSIASTSLVYTTLISKDIKAISIYPLFRKEVLKKIEYKEEYFKDIESHYSLLSKFDGIRILNNTNEI</sequence>
<proteinExistence type="predicted"/>
<evidence type="ECO:0000313" key="1">
    <source>
        <dbReference type="EMBL" id="STY66385.1"/>
    </source>
</evidence>
<dbReference type="EMBL" id="UGPL01000006">
    <property type="protein sequence ID" value="STY66385.1"/>
    <property type="molecule type" value="Genomic_DNA"/>
</dbReference>
<dbReference type="InterPro" id="IPR010866">
    <property type="entry name" value="A-2_8-polyST"/>
</dbReference>
<keyword evidence="1" id="KW-0808">Transferase</keyword>
<dbReference type="RefSeq" id="WP_006250482.1">
    <property type="nucleotide sequence ID" value="NZ_CP017484.1"/>
</dbReference>
<dbReference type="AlphaFoldDB" id="A0A378NF83"/>
<organism evidence="1 2">
    <name type="scientific">Mannheimia haemolytica</name>
    <name type="common">Pasteurella haemolytica</name>
    <dbReference type="NCBI Taxonomy" id="75985"/>
    <lineage>
        <taxon>Bacteria</taxon>
        <taxon>Pseudomonadati</taxon>
        <taxon>Pseudomonadota</taxon>
        <taxon>Gammaproteobacteria</taxon>
        <taxon>Pasteurellales</taxon>
        <taxon>Pasteurellaceae</taxon>
        <taxon>Mannheimia</taxon>
    </lineage>
</organism>
<keyword evidence="1" id="KW-0328">Glycosyltransferase</keyword>
<gene>
    <name evidence="1" type="ORF">NCTC9380_01679</name>
</gene>
<protein>
    <submittedName>
        <fullName evidence="1">Alpha-2,8-polysialyltransferase (POLYST)</fullName>
    </submittedName>
</protein>
<evidence type="ECO:0000313" key="2">
    <source>
        <dbReference type="Proteomes" id="UP000254031"/>
    </source>
</evidence>
<accession>A0A378NF83</accession>
<dbReference type="GO" id="GO:0016757">
    <property type="term" value="F:glycosyltransferase activity"/>
    <property type="evidence" value="ECO:0007669"/>
    <property type="project" value="UniProtKB-KW"/>
</dbReference>
<dbReference type="Proteomes" id="UP000254031">
    <property type="component" value="Unassembled WGS sequence"/>
</dbReference>
<dbReference type="Pfam" id="PF07388">
    <property type="entry name" value="A-2_8-polyST"/>
    <property type="match status" value="1"/>
</dbReference>
<reference evidence="1 2" key="1">
    <citation type="submission" date="2018-06" db="EMBL/GenBank/DDBJ databases">
        <authorList>
            <consortium name="Pathogen Informatics"/>
            <person name="Doyle S."/>
        </authorList>
    </citation>
    <scope>NUCLEOTIDE SEQUENCE [LARGE SCALE GENOMIC DNA]</scope>
    <source>
        <strain evidence="1 2">NCTC9380</strain>
    </source>
</reference>